<evidence type="ECO:0000313" key="9">
    <source>
        <dbReference type="EMBL" id="MDQ8195001.1"/>
    </source>
</evidence>
<keyword evidence="10" id="KW-1185">Reference proteome</keyword>
<dbReference type="RefSeq" id="WP_308985462.1">
    <property type="nucleotide sequence ID" value="NZ_JARXIC010000017.1"/>
</dbReference>
<dbReference type="EMBL" id="JARXIC010000017">
    <property type="protein sequence ID" value="MDQ8195001.1"/>
    <property type="molecule type" value="Genomic_DNA"/>
</dbReference>
<feature type="transmembrane region" description="Helical" evidence="8">
    <location>
        <begin position="133"/>
        <end position="153"/>
    </location>
</feature>
<feature type="transmembrane region" description="Helical" evidence="8">
    <location>
        <begin position="320"/>
        <end position="341"/>
    </location>
</feature>
<evidence type="ECO:0000256" key="8">
    <source>
        <dbReference type="SAM" id="Phobius"/>
    </source>
</evidence>
<sequence>MTLTANSFKRRLGLFLIIGLGLLCVATVSLCMGSIHFTLPEVFKAILGSDSMPPVHRQIILDFRLPQILTALLAGAALGTAGLLMQTVFRNPLADPFVLGVNSGASLGVAIVLLAIGPVGLSLTDGLGNSGQMILILASSGGAALTLFVVLLLSRRVDIMSVLIIGLMISYTIGALVSILMFFSMAERLQSFINWSFGDYGNVSWVQMRFFAPAIVGSIALTLLFIKPLDALLLGERYAESIGTRAKQVRFFVLLGASVLAGTVTGFCGPIGFLGIAAPHLSRYLFQSSQHHILIPASILIGALLSVSADFLARGPGLDFVLPLNAITALVGAPVIIMALVKQRKLKRLF</sequence>
<feature type="transmembrane region" description="Helical" evidence="8">
    <location>
        <begin position="97"/>
        <end position="121"/>
    </location>
</feature>
<protein>
    <submittedName>
        <fullName evidence="9">Iron ABC transporter permease</fullName>
    </submittedName>
</protein>
<feature type="transmembrane region" description="Helical" evidence="8">
    <location>
        <begin position="12"/>
        <end position="35"/>
    </location>
</feature>
<dbReference type="InterPro" id="IPR000522">
    <property type="entry name" value="ABC_transptr_permease_BtuC"/>
</dbReference>
<evidence type="ECO:0000256" key="1">
    <source>
        <dbReference type="ARBA" id="ARBA00004651"/>
    </source>
</evidence>
<keyword evidence="6 8" id="KW-1133">Transmembrane helix</keyword>
<dbReference type="PANTHER" id="PTHR30472:SF41">
    <property type="entry name" value="TRANSPORT SYSTEM PERMEASE PROTEIN"/>
    <property type="match status" value="1"/>
</dbReference>
<evidence type="ECO:0000256" key="7">
    <source>
        <dbReference type="ARBA" id="ARBA00023136"/>
    </source>
</evidence>
<dbReference type="SUPFAM" id="SSF81345">
    <property type="entry name" value="ABC transporter involved in vitamin B12 uptake, BtuC"/>
    <property type="match status" value="1"/>
</dbReference>
<dbReference type="CDD" id="cd06550">
    <property type="entry name" value="TM_ABC_iron-siderophores_like"/>
    <property type="match status" value="1"/>
</dbReference>
<feature type="transmembrane region" description="Helical" evidence="8">
    <location>
        <begin position="251"/>
        <end position="273"/>
    </location>
</feature>
<reference evidence="9 10" key="1">
    <citation type="submission" date="2023-04" db="EMBL/GenBank/DDBJ databases">
        <title>A novel bacteria isolated from coastal sediment.</title>
        <authorList>
            <person name="Liu X.-J."/>
            <person name="Du Z.-J."/>
        </authorList>
    </citation>
    <scope>NUCLEOTIDE SEQUENCE [LARGE SCALE GENOMIC DNA]</scope>
    <source>
        <strain evidence="9 10">SDUM461004</strain>
    </source>
</reference>
<feature type="transmembrane region" description="Helical" evidence="8">
    <location>
        <begin position="206"/>
        <end position="226"/>
    </location>
</feature>
<proteinExistence type="inferred from homology"/>
<feature type="transmembrane region" description="Helical" evidence="8">
    <location>
        <begin position="293"/>
        <end position="313"/>
    </location>
</feature>
<evidence type="ECO:0000256" key="6">
    <source>
        <dbReference type="ARBA" id="ARBA00022989"/>
    </source>
</evidence>
<evidence type="ECO:0000313" key="10">
    <source>
        <dbReference type="Proteomes" id="UP001243717"/>
    </source>
</evidence>
<keyword evidence="4" id="KW-1003">Cell membrane</keyword>
<dbReference type="Pfam" id="PF01032">
    <property type="entry name" value="FecCD"/>
    <property type="match status" value="1"/>
</dbReference>
<comment type="subcellular location">
    <subcellularLocation>
        <location evidence="1">Cell membrane</location>
        <topology evidence="1">Multi-pass membrane protein</topology>
    </subcellularLocation>
</comment>
<organism evidence="9 10">
    <name type="scientific">Thalassobacterium sedimentorum</name>
    <dbReference type="NCBI Taxonomy" id="3041258"/>
    <lineage>
        <taxon>Bacteria</taxon>
        <taxon>Pseudomonadati</taxon>
        <taxon>Verrucomicrobiota</taxon>
        <taxon>Opitutia</taxon>
        <taxon>Puniceicoccales</taxon>
        <taxon>Coraliomargaritaceae</taxon>
        <taxon>Thalassobacterium</taxon>
    </lineage>
</organism>
<keyword evidence="3" id="KW-0813">Transport</keyword>
<feature type="transmembrane region" description="Helical" evidence="8">
    <location>
        <begin position="65"/>
        <end position="85"/>
    </location>
</feature>
<comment type="similarity">
    <text evidence="2">Belongs to the binding-protein-dependent transport system permease family. FecCD subfamily.</text>
</comment>
<dbReference type="Gene3D" id="1.10.3470.10">
    <property type="entry name" value="ABC transporter involved in vitamin B12 uptake, BtuC"/>
    <property type="match status" value="1"/>
</dbReference>
<name>A0ABU1AJN1_9BACT</name>
<gene>
    <name evidence="9" type="ORF">QEH59_11230</name>
</gene>
<comment type="caution">
    <text evidence="9">The sequence shown here is derived from an EMBL/GenBank/DDBJ whole genome shotgun (WGS) entry which is preliminary data.</text>
</comment>
<evidence type="ECO:0000256" key="4">
    <source>
        <dbReference type="ARBA" id="ARBA00022475"/>
    </source>
</evidence>
<accession>A0ABU1AJN1</accession>
<feature type="transmembrane region" description="Helical" evidence="8">
    <location>
        <begin position="160"/>
        <end position="186"/>
    </location>
</feature>
<evidence type="ECO:0000256" key="3">
    <source>
        <dbReference type="ARBA" id="ARBA00022448"/>
    </source>
</evidence>
<dbReference type="PANTHER" id="PTHR30472">
    <property type="entry name" value="FERRIC ENTEROBACTIN TRANSPORT SYSTEM PERMEASE PROTEIN"/>
    <property type="match status" value="1"/>
</dbReference>
<keyword evidence="5 8" id="KW-0812">Transmembrane</keyword>
<dbReference type="InterPro" id="IPR037294">
    <property type="entry name" value="ABC_BtuC-like"/>
</dbReference>
<evidence type="ECO:0000256" key="5">
    <source>
        <dbReference type="ARBA" id="ARBA00022692"/>
    </source>
</evidence>
<dbReference type="Proteomes" id="UP001243717">
    <property type="component" value="Unassembled WGS sequence"/>
</dbReference>
<keyword evidence="7 8" id="KW-0472">Membrane</keyword>
<evidence type="ECO:0000256" key="2">
    <source>
        <dbReference type="ARBA" id="ARBA00007935"/>
    </source>
</evidence>